<evidence type="ECO:0000259" key="4">
    <source>
        <dbReference type="Pfam" id="PF12705"/>
    </source>
</evidence>
<dbReference type="SUPFAM" id="SSF52980">
    <property type="entry name" value="Restriction endonuclease-like"/>
    <property type="match status" value="1"/>
</dbReference>
<dbReference type="Gene3D" id="3.90.320.10">
    <property type="match status" value="1"/>
</dbReference>
<reference evidence="5 6" key="1">
    <citation type="journal article" date="2019" name="Int. J. Syst. Evol. Microbiol.">
        <title>The Global Catalogue of Microorganisms (GCM) 10K type strain sequencing project: providing services to taxonomists for standard genome sequencing and annotation.</title>
        <authorList>
            <consortium name="The Broad Institute Genomics Platform"/>
            <consortium name="The Broad Institute Genome Sequencing Center for Infectious Disease"/>
            <person name="Wu L."/>
            <person name="Ma J."/>
        </authorList>
    </citation>
    <scope>NUCLEOTIDE SEQUENCE [LARGE SCALE GENOMIC DNA]</scope>
    <source>
        <strain evidence="5 6">JCM 13518</strain>
    </source>
</reference>
<keyword evidence="1" id="KW-0227">DNA damage</keyword>
<proteinExistence type="predicted"/>
<keyword evidence="6" id="KW-1185">Reference proteome</keyword>
<dbReference type="GO" id="GO:0004527">
    <property type="term" value="F:exonuclease activity"/>
    <property type="evidence" value="ECO:0007669"/>
    <property type="project" value="UniProtKB-KW"/>
</dbReference>
<feature type="domain" description="PD-(D/E)XK endonuclease-like" evidence="4">
    <location>
        <begin position="23"/>
        <end position="276"/>
    </location>
</feature>
<keyword evidence="2" id="KW-0547">Nucleotide-binding</keyword>
<dbReference type="Pfam" id="PF12705">
    <property type="entry name" value="PDDEXK_1"/>
    <property type="match status" value="1"/>
</dbReference>
<keyword evidence="5" id="KW-0540">Nuclease</keyword>
<dbReference type="EMBL" id="BAAAME010000002">
    <property type="protein sequence ID" value="GAA1730360.1"/>
    <property type="molecule type" value="Genomic_DNA"/>
</dbReference>
<gene>
    <name evidence="5" type="ORF">GCM10009710_08730</name>
</gene>
<evidence type="ECO:0000313" key="5">
    <source>
        <dbReference type="EMBL" id="GAA1730360.1"/>
    </source>
</evidence>
<evidence type="ECO:0000256" key="3">
    <source>
        <dbReference type="ARBA" id="ARBA00023204"/>
    </source>
</evidence>
<dbReference type="Proteomes" id="UP001501057">
    <property type="component" value="Unassembled WGS sequence"/>
</dbReference>
<comment type="caution">
    <text evidence="5">The sequence shown here is derived from an EMBL/GenBank/DDBJ whole genome shotgun (WGS) entry which is preliminary data.</text>
</comment>
<keyword evidence="3" id="KW-0234">DNA repair</keyword>
<evidence type="ECO:0000313" key="6">
    <source>
        <dbReference type="Proteomes" id="UP001501057"/>
    </source>
</evidence>
<keyword evidence="5" id="KW-0269">Exonuclease</keyword>
<organism evidence="5 6">
    <name type="scientific">Aeromicrobium alkaliterrae</name>
    <dbReference type="NCBI Taxonomy" id="302168"/>
    <lineage>
        <taxon>Bacteria</taxon>
        <taxon>Bacillati</taxon>
        <taxon>Actinomycetota</taxon>
        <taxon>Actinomycetes</taxon>
        <taxon>Propionibacteriales</taxon>
        <taxon>Nocardioidaceae</taxon>
        <taxon>Aeromicrobium</taxon>
    </lineage>
</organism>
<keyword evidence="2" id="KW-0347">Helicase</keyword>
<keyword evidence="5" id="KW-0378">Hydrolase</keyword>
<evidence type="ECO:0000256" key="2">
    <source>
        <dbReference type="ARBA" id="ARBA00022806"/>
    </source>
</evidence>
<dbReference type="InterPro" id="IPR038726">
    <property type="entry name" value="PDDEXK_AddAB-type"/>
</dbReference>
<name>A0ABN2JL60_9ACTN</name>
<accession>A0ABN2JL60</accession>
<protein>
    <submittedName>
        <fullName evidence="5">RecB family exonuclease</fullName>
    </submittedName>
</protein>
<dbReference type="InterPro" id="IPR011335">
    <property type="entry name" value="Restrct_endonuc-II-like"/>
</dbReference>
<sequence>MQGMTTGPELDTAPDDTVVVRRRLSPSRASDFLTCPLLFRYRTIDRLPEPPSPVAARGTLVHAVLEDLFDQPAERRTPEVAQSLVPAAWQRVVAEDDRLVDLFAEPTSADPDRDAWFASVDALLQTYFRLENPQTLEPAEREVRVEGVAGADTDVPLMLTGIVDRVDVAPDGRIRIVDYKSGRSPGERFEDKALFQMKFYALVVWRTRGVVPSLLQLMYLGDGQVLRYVPTESDLLATERKLLAIWSAIDTALAVGDFQPRPSGLCRFCSHRDQCPEGGGQVLPMPTTRVE</sequence>
<dbReference type="InterPro" id="IPR011604">
    <property type="entry name" value="PDDEXK-like_dom_sf"/>
</dbReference>
<keyword evidence="2" id="KW-0067">ATP-binding</keyword>
<evidence type="ECO:0000256" key="1">
    <source>
        <dbReference type="ARBA" id="ARBA00022763"/>
    </source>
</evidence>